<evidence type="ECO:0000259" key="2">
    <source>
        <dbReference type="Pfam" id="PF13309"/>
    </source>
</evidence>
<reference evidence="3 4" key="1">
    <citation type="submission" date="2019-02" db="EMBL/GenBank/DDBJ databases">
        <title>The draft genome of Enterobacter spp. strains.</title>
        <authorList>
            <person name="Wang C."/>
            <person name="Feng Y."/>
            <person name="Zong Z."/>
        </authorList>
    </citation>
    <scope>NUCLEOTIDE SEQUENCE [LARGE SCALE GENOMIC DNA]</scope>
    <source>
        <strain evidence="3 4">WCHEQ120003</strain>
    </source>
</reference>
<dbReference type="PANTHER" id="PTHR35568:SF1">
    <property type="entry name" value="TRANSCRIPTIONAL REGULATOR DAUR"/>
    <property type="match status" value="1"/>
</dbReference>
<dbReference type="Pfam" id="PF08348">
    <property type="entry name" value="PAS_6"/>
    <property type="match status" value="1"/>
</dbReference>
<name>A0AAE8R039_9ENTR</name>
<feature type="domain" description="YheO-like" evidence="1">
    <location>
        <begin position="16"/>
        <end position="132"/>
    </location>
</feature>
<comment type="caution">
    <text evidence="3">The sequence shown here is derived from an EMBL/GenBank/DDBJ whole genome shotgun (WGS) entry which is preliminary data.</text>
</comment>
<dbReference type="GeneID" id="92383401"/>
<feature type="domain" description="Transcriptional regulator DauR-like HTH" evidence="2">
    <location>
        <begin position="156"/>
        <end position="216"/>
    </location>
</feature>
<dbReference type="RefSeq" id="WP_107534875.1">
    <property type="nucleotide sequence ID" value="NZ_JAJAPJ010000012.1"/>
</dbReference>
<proteinExistence type="predicted"/>
<dbReference type="InterPro" id="IPR039446">
    <property type="entry name" value="DauR-like"/>
</dbReference>
<evidence type="ECO:0000259" key="1">
    <source>
        <dbReference type="Pfam" id="PF08348"/>
    </source>
</evidence>
<protein>
    <submittedName>
        <fullName evidence="3">Transcriptional regulator</fullName>
    </submittedName>
</protein>
<sequence>MKSDYAKQIELISGPLEAAMEALAGTLSANHEIVLHNLTMPDQSVVKIINGHVSGRQAGDNLLSGPEKDKGFALLLKNSKDSTPVTVKNYKTVTASGRILSSASTIYYSEEGVPLMAFCINIDTSPYEQMRKCLDAITGSPLADSDPQDMNLGGIIEQSIQEIIDKHSVPGKKVQKAQRLKIVAEMHAKGIFKMRGGVQHAAQALGVTRYTVYNDLEVMGEK</sequence>
<dbReference type="Proteomes" id="UP000291623">
    <property type="component" value="Unassembled WGS sequence"/>
</dbReference>
<evidence type="ECO:0000313" key="3">
    <source>
        <dbReference type="EMBL" id="TCB89683.1"/>
    </source>
</evidence>
<dbReference type="InterPro" id="IPR039445">
    <property type="entry name" value="DauR-like_HTH"/>
</dbReference>
<dbReference type="AlphaFoldDB" id="A0AAE8R039"/>
<accession>A0AAE8R039</accession>
<dbReference type="EMBL" id="SJON01000001">
    <property type="protein sequence ID" value="TCB89683.1"/>
    <property type="molecule type" value="Genomic_DNA"/>
</dbReference>
<dbReference type="Pfam" id="PF13309">
    <property type="entry name" value="HTH_22"/>
    <property type="match status" value="1"/>
</dbReference>
<dbReference type="PANTHER" id="PTHR35568">
    <property type="entry name" value="TRANSCRIPTIONAL REGULATOR DAUR"/>
    <property type="match status" value="1"/>
</dbReference>
<dbReference type="InterPro" id="IPR013559">
    <property type="entry name" value="YheO"/>
</dbReference>
<evidence type="ECO:0000313" key="4">
    <source>
        <dbReference type="Proteomes" id="UP000291623"/>
    </source>
</evidence>
<organism evidence="3 4">
    <name type="scientific">Enterobacter quasihormaechei</name>
    <dbReference type="NCBI Taxonomy" id="2529382"/>
    <lineage>
        <taxon>Bacteria</taxon>
        <taxon>Pseudomonadati</taxon>
        <taxon>Pseudomonadota</taxon>
        <taxon>Gammaproteobacteria</taxon>
        <taxon>Enterobacterales</taxon>
        <taxon>Enterobacteriaceae</taxon>
        <taxon>Enterobacter</taxon>
    </lineage>
</organism>
<gene>
    <name evidence="3" type="ORF">E0L16_01250</name>
</gene>